<organism evidence="2 3">
    <name type="scientific">Microbacterium azadirachtae</name>
    <dbReference type="NCBI Taxonomy" id="582680"/>
    <lineage>
        <taxon>Bacteria</taxon>
        <taxon>Bacillati</taxon>
        <taxon>Actinomycetota</taxon>
        <taxon>Actinomycetes</taxon>
        <taxon>Micrococcales</taxon>
        <taxon>Microbacteriaceae</taxon>
        <taxon>Microbacterium</taxon>
    </lineage>
</organism>
<reference evidence="2 3" key="1">
    <citation type="submission" date="2015-02" db="EMBL/GenBank/DDBJ databases">
        <title>Draft genome sequences of ten Microbacterium spp. with emphasis on heavy metal contaminated environments.</title>
        <authorList>
            <person name="Corretto E."/>
        </authorList>
    </citation>
    <scope>NUCLEOTIDE SEQUENCE [LARGE SCALE GENOMIC DNA]</scope>
    <source>
        <strain evidence="2 3">DSM 23848</strain>
    </source>
</reference>
<accession>A0A0F0KYH2</accession>
<protein>
    <submittedName>
        <fullName evidence="2">Uncharacterized protein</fullName>
    </submittedName>
</protein>
<evidence type="ECO:0000313" key="2">
    <source>
        <dbReference type="EMBL" id="KJL25957.1"/>
    </source>
</evidence>
<gene>
    <name evidence="2" type="ORF">RL72_01166</name>
</gene>
<dbReference type="EMBL" id="JYIT01000067">
    <property type="protein sequence ID" value="KJL25957.1"/>
    <property type="molecule type" value="Genomic_DNA"/>
</dbReference>
<comment type="caution">
    <text evidence="2">The sequence shown here is derived from an EMBL/GenBank/DDBJ whole genome shotgun (WGS) entry which is preliminary data.</text>
</comment>
<sequence>MYAWRAASAASRADSSLDPAIAASGEAKDSALVCAAFTALSRESTAALTLEIRAGSTLEVGVAETATGTGAPGVASAQPTPSAVTTRPAAIAMA</sequence>
<dbReference type="AlphaFoldDB" id="A0A0F0KYH2"/>
<evidence type="ECO:0000313" key="3">
    <source>
        <dbReference type="Proteomes" id="UP000033448"/>
    </source>
</evidence>
<proteinExistence type="predicted"/>
<evidence type="ECO:0000256" key="1">
    <source>
        <dbReference type="SAM" id="MobiDB-lite"/>
    </source>
</evidence>
<feature type="region of interest" description="Disordered" evidence="1">
    <location>
        <begin position="67"/>
        <end position="87"/>
    </location>
</feature>
<name>A0A0F0KYH2_9MICO</name>
<dbReference type="Proteomes" id="UP000033448">
    <property type="component" value="Unassembled WGS sequence"/>
</dbReference>
<keyword evidence="3" id="KW-1185">Reference proteome</keyword>